<dbReference type="InterPro" id="IPR036271">
    <property type="entry name" value="Tet_transcr_reg_TetR-rel_C_sf"/>
</dbReference>
<keyword evidence="7" id="KW-1185">Reference proteome</keyword>
<keyword evidence="3" id="KW-0804">Transcription</keyword>
<comment type="caution">
    <text evidence="6">The sequence shown here is derived from an EMBL/GenBank/DDBJ whole genome shotgun (WGS) entry which is preliminary data.</text>
</comment>
<evidence type="ECO:0000256" key="4">
    <source>
        <dbReference type="PROSITE-ProRule" id="PRU00335"/>
    </source>
</evidence>
<keyword evidence="1" id="KW-0805">Transcription regulation</keyword>
<dbReference type="InterPro" id="IPR049445">
    <property type="entry name" value="TetR_SbtR-like_C"/>
</dbReference>
<feature type="DNA-binding region" description="H-T-H motif" evidence="4">
    <location>
        <begin position="41"/>
        <end position="60"/>
    </location>
</feature>
<name>A0ABP8U8S7_9ACTN</name>
<reference evidence="7" key="1">
    <citation type="journal article" date="2019" name="Int. J. Syst. Evol. Microbiol.">
        <title>The Global Catalogue of Microorganisms (GCM) 10K type strain sequencing project: providing services to taxonomists for standard genome sequencing and annotation.</title>
        <authorList>
            <consortium name="The Broad Institute Genomics Platform"/>
            <consortium name="The Broad Institute Genome Sequencing Center for Infectious Disease"/>
            <person name="Wu L."/>
            <person name="Ma J."/>
        </authorList>
    </citation>
    <scope>NUCLEOTIDE SEQUENCE [LARGE SCALE GENOMIC DNA]</scope>
    <source>
        <strain evidence="7">JCM 17939</strain>
    </source>
</reference>
<dbReference type="InterPro" id="IPR009057">
    <property type="entry name" value="Homeodomain-like_sf"/>
</dbReference>
<evidence type="ECO:0000256" key="3">
    <source>
        <dbReference type="ARBA" id="ARBA00023163"/>
    </source>
</evidence>
<dbReference type="SUPFAM" id="SSF46689">
    <property type="entry name" value="Homeodomain-like"/>
    <property type="match status" value="1"/>
</dbReference>
<dbReference type="RefSeq" id="WP_345430736.1">
    <property type="nucleotide sequence ID" value="NZ_BAABHK010000003.1"/>
</dbReference>
<dbReference type="Pfam" id="PF21597">
    <property type="entry name" value="TetR_C_43"/>
    <property type="match status" value="1"/>
</dbReference>
<evidence type="ECO:0000313" key="6">
    <source>
        <dbReference type="EMBL" id="GAA4624202.1"/>
    </source>
</evidence>
<accession>A0ABP8U8S7</accession>
<dbReference type="Pfam" id="PF00440">
    <property type="entry name" value="TetR_N"/>
    <property type="match status" value="1"/>
</dbReference>
<evidence type="ECO:0000259" key="5">
    <source>
        <dbReference type="PROSITE" id="PS50977"/>
    </source>
</evidence>
<evidence type="ECO:0000313" key="7">
    <source>
        <dbReference type="Proteomes" id="UP001501442"/>
    </source>
</evidence>
<dbReference type="Proteomes" id="UP001501442">
    <property type="component" value="Unassembled WGS sequence"/>
</dbReference>
<evidence type="ECO:0000256" key="1">
    <source>
        <dbReference type="ARBA" id="ARBA00023015"/>
    </source>
</evidence>
<gene>
    <name evidence="6" type="ORF">GCM10023196_023430</name>
</gene>
<evidence type="ECO:0000256" key="2">
    <source>
        <dbReference type="ARBA" id="ARBA00023125"/>
    </source>
</evidence>
<protein>
    <submittedName>
        <fullName evidence="6">TetR/AcrR family transcriptional regulator</fullName>
    </submittedName>
</protein>
<keyword evidence="2 4" id="KW-0238">DNA-binding</keyword>
<dbReference type="Gene3D" id="1.10.357.10">
    <property type="entry name" value="Tetracycline Repressor, domain 2"/>
    <property type="match status" value="1"/>
</dbReference>
<dbReference type="PANTHER" id="PTHR30055:SF234">
    <property type="entry name" value="HTH-TYPE TRANSCRIPTIONAL REGULATOR BETI"/>
    <property type="match status" value="1"/>
</dbReference>
<dbReference type="InterPro" id="IPR001647">
    <property type="entry name" value="HTH_TetR"/>
</dbReference>
<proteinExistence type="predicted"/>
<dbReference type="PANTHER" id="PTHR30055">
    <property type="entry name" value="HTH-TYPE TRANSCRIPTIONAL REGULATOR RUTR"/>
    <property type="match status" value="1"/>
</dbReference>
<feature type="domain" description="HTH tetR-type" evidence="5">
    <location>
        <begin position="19"/>
        <end position="78"/>
    </location>
</feature>
<dbReference type="PRINTS" id="PR00455">
    <property type="entry name" value="HTHTETR"/>
</dbReference>
<organism evidence="6 7">
    <name type="scientific">Actinoallomurus vinaceus</name>
    <dbReference type="NCBI Taxonomy" id="1080074"/>
    <lineage>
        <taxon>Bacteria</taxon>
        <taxon>Bacillati</taxon>
        <taxon>Actinomycetota</taxon>
        <taxon>Actinomycetes</taxon>
        <taxon>Streptosporangiales</taxon>
        <taxon>Thermomonosporaceae</taxon>
        <taxon>Actinoallomurus</taxon>
    </lineage>
</organism>
<dbReference type="EMBL" id="BAABHK010000003">
    <property type="protein sequence ID" value="GAA4624202.1"/>
    <property type="molecule type" value="Genomic_DNA"/>
</dbReference>
<dbReference type="InterPro" id="IPR050109">
    <property type="entry name" value="HTH-type_TetR-like_transc_reg"/>
</dbReference>
<sequence>MATGNGRAVTERPLRADARRNHERLVAAAREAFAEAGPEASLNEIARRAGVGPGTLYRHFPTRQALLSAVLQDRIRTLCGHAERLMAADAPYEALTEWLGAFLVHARVNQGLGSALMIEELDGMGADCHRRIRDAAAGLLGRAQESGAARPDLSSEDLLQLVVGIALATARNDDDPEQPDRLLGVVLDAVRG</sequence>
<dbReference type="PROSITE" id="PS50977">
    <property type="entry name" value="HTH_TETR_2"/>
    <property type="match status" value="1"/>
</dbReference>
<dbReference type="SUPFAM" id="SSF48498">
    <property type="entry name" value="Tetracyclin repressor-like, C-terminal domain"/>
    <property type="match status" value="1"/>
</dbReference>